<proteinExistence type="predicted"/>
<gene>
    <name evidence="1" type="ORF">JJ833_03955</name>
</gene>
<name>A0A9D9BY85_PROMR</name>
<evidence type="ECO:0000313" key="1">
    <source>
        <dbReference type="EMBL" id="MBO6988001.1"/>
    </source>
</evidence>
<accession>A0A9D9BY85</accession>
<organism evidence="1">
    <name type="scientific">Prochlorococcus marinus XMU1424</name>
    <dbReference type="NCBI Taxonomy" id="2774497"/>
    <lineage>
        <taxon>Bacteria</taxon>
        <taxon>Bacillati</taxon>
        <taxon>Cyanobacteriota</taxon>
        <taxon>Cyanophyceae</taxon>
        <taxon>Synechococcales</taxon>
        <taxon>Prochlorococcaceae</taxon>
        <taxon>Prochlorococcus</taxon>
    </lineage>
</organism>
<dbReference type="AlphaFoldDB" id="A0A9D9BY85"/>
<dbReference type="EMBL" id="JAEPLE010000002">
    <property type="protein sequence ID" value="MBO6988001.1"/>
    <property type="molecule type" value="Genomic_DNA"/>
</dbReference>
<sequence>MEIPDEMLKEIRESGYDQELVFTQIRKLLDSDKPIKENEYNLELVDNYLLDNDPQELSKNAAEIVMAAELIDNYLLDKRFMRELEDREEYDAA</sequence>
<comment type="caution">
    <text evidence="1">The sequence shown here is derived from an EMBL/GenBank/DDBJ whole genome shotgun (WGS) entry which is preliminary data.</text>
</comment>
<protein>
    <submittedName>
        <fullName evidence="1">Uncharacterized protein</fullName>
    </submittedName>
</protein>
<reference evidence="1" key="1">
    <citation type="journal article" date="2021" name="Front. Mar. Sci.">
        <title>Genomes of Diverse Isolates of Prochlorococcus High-Light-Adapted Clade II in the Western Pacific Ocean.</title>
        <authorList>
            <person name="Yan W."/>
            <person name="Feng X."/>
            <person name="Zhang W."/>
            <person name="Nawaz M.Z."/>
            <person name="Luo T."/>
            <person name="Zhang R."/>
            <person name="Jiao N."/>
        </authorList>
    </citation>
    <scope>NUCLEOTIDE SEQUENCE</scope>
    <source>
        <strain evidence="1">XMU1424</strain>
    </source>
</reference>